<evidence type="ECO:0000313" key="1">
    <source>
        <dbReference type="EMBL" id="QEE15097.1"/>
    </source>
</evidence>
<dbReference type="KEGG" id="psyt:DSAG12_00920"/>
<sequence length="185" mass="21511">MAKKKMVIGPKGESPKEIVDNNVQIIDVSNFFNYQRAINSLIDYLNLSIDDMIAGFTRSDQEKFSTPNKKLILNAILESGFYEFTKYKLKIISESKEFSDEKKFLEMMERVQGEIDLLAYLLVYSRMSHRNLNFDLFLSLLKGGLFVDILETHEKIVKDMQKRAQSLNKDNIKENVKVNDSSFYI</sequence>
<evidence type="ECO:0000313" key="2">
    <source>
        <dbReference type="Proteomes" id="UP000321408"/>
    </source>
</evidence>
<proteinExistence type="predicted"/>
<keyword evidence="2" id="KW-1185">Reference proteome</keyword>
<dbReference type="GeneID" id="41328918"/>
<protein>
    <submittedName>
        <fullName evidence="1">Uncharacterized protein</fullName>
    </submittedName>
</protein>
<reference evidence="1 2" key="1">
    <citation type="journal article" date="2020" name="Nature">
        <title>Isolation of an archaeon at the prokaryote-eukaryote interface.</title>
        <authorList>
            <person name="Imachi H."/>
            <person name="Nobu M.K."/>
            <person name="Nakahara N."/>
            <person name="Morono Y."/>
            <person name="Ogawara M."/>
            <person name="Takaki Y."/>
            <person name="Takano Y."/>
            <person name="Uematsu K."/>
            <person name="Ikuta T."/>
            <person name="Ito M."/>
            <person name="Matsui Y."/>
            <person name="Miyazaki M."/>
            <person name="Murata K."/>
            <person name="Saito Y."/>
            <person name="Sakai S."/>
            <person name="Song C."/>
            <person name="Tasumi E."/>
            <person name="Yamanaka Y."/>
            <person name="Yamaguchi T."/>
            <person name="Kamagata Y."/>
            <person name="Tamaki H."/>
            <person name="Takai K."/>
        </authorList>
    </citation>
    <scope>NUCLEOTIDE SEQUENCE [LARGE SCALE GENOMIC DNA]</scope>
    <source>
        <strain evidence="1 2">MK-D1</strain>
    </source>
</reference>
<accession>A0A5B9D896</accession>
<dbReference type="RefSeq" id="WP_147662021.1">
    <property type="nucleotide sequence ID" value="NZ_CP042905.2"/>
</dbReference>
<name>A0A5B9D896_9ARCH</name>
<dbReference type="Proteomes" id="UP000321408">
    <property type="component" value="Chromosome"/>
</dbReference>
<dbReference type="AlphaFoldDB" id="A0A5B9D896"/>
<dbReference type="EMBL" id="CP042905">
    <property type="protein sequence ID" value="QEE15097.1"/>
    <property type="molecule type" value="Genomic_DNA"/>
</dbReference>
<reference evidence="1 2" key="2">
    <citation type="journal article" date="2024" name="Int. J. Syst. Evol. Microbiol.">
        <title>Promethearchaeum syntrophicum gen. nov., sp. nov., an anaerobic, obligately syntrophic archaeon, the first isolate of the lineage 'Asgard' archaea, and proposal of the new archaeal phylum Promethearchaeota phyl. nov. and kingdom Promethearchaeati regn. nov.</title>
        <authorList>
            <person name="Imachi H."/>
            <person name="Nobu M.K."/>
            <person name="Kato S."/>
            <person name="Takaki Y."/>
            <person name="Miyazaki M."/>
            <person name="Miyata M."/>
            <person name="Ogawara M."/>
            <person name="Saito Y."/>
            <person name="Sakai S."/>
            <person name="Tahara Y.O."/>
            <person name="Takano Y."/>
            <person name="Tasumi E."/>
            <person name="Uematsu K."/>
            <person name="Yoshimura T."/>
            <person name="Itoh T."/>
            <person name="Ohkuma M."/>
            <person name="Takai K."/>
        </authorList>
    </citation>
    <scope>NUCLEOTIDE SEQUENCE [LARGE SCALE GENOMIC DNA]</scope>
    <source>
        <strain evidence="1 2">MK-D1</strain>
    </source>
</reference>
<gene>
    <name evidence="1" type="ORF">DSAG12_00920</name>
</gene>
<organism evidence="1 2">
    <name type="scientific">Promethearchaeum syntrophicum</name>
    <dbReference type="NCBI Taxonomy" id="2594042"/>
    <lineage>
        <taxon>Archaea</taxon>
        <taxon>Promethearchaeati</taxon>
        <taxon>Promethearchaeota</taxon>
        <taxon>Promethearchaeia</taxon>
        <taxon>Promethearchaeales</taxon>
        <taxon>Promethearchaeaceae</taxon>
        <taxon>Promethearchaeum</taxon>
    </lineage>
</organism>